<keyword evidence="3" id="KW-1185">Reference proteome</keyword>
<sequence length="409" mass="46036">MRSLLITIVLLVQCAFCYGQCPEAVSTCEKLLQGGLYSFTGMTNTGSFSQDLRTYYLSEQFKTDMKNGKWGGSLTIPVKGVPFTLGASDSEEKFQQFRSMIMSETTLNISSDYYQTTFASIPNTNLYEAFNQCIQTICNENQVGFLPVKELITEDYVVFTIHYRPQVSTDPLPKVEYFKVENALSVSNVPVKDQVLSQTTIISARRDPEKDILLTLQTDRGTVSRKIDAENSLSSNKELPIGTVITSFLTFEEFNFASKNNLKSPGELWTAEKSKWAPCDGRSIANSGYSRITSKAFTPDLRGQFMRGLNSFDPVKGPVLRAESERDPDSNRAVGSYQEDAFQGHKHFQAENLMKSRNNDDIPNMPDKRPYWDNIPNSAGIYDAGYGKPRLSTETRPKNVAVYYYIKIN</sequence>
<evidence type="ECO:0000313" key="3">
    <source>
        <dbReference type="Proteomes" id="UP000199469"/>
    </source>
</evidence>
<feature type="signal peptide" evidence="1">
    <location>
        <begin position="1"/>
        <end position="19"/>
    </location>
</feature>
<keyword evidence="1" id="KW-0732">Signal</keyword>
<evidence type="ECO:0000256" key="1">
    <source>
        <dbReference type="SAM" id="SignalP"/>
    </source>
</evidence>
<dbReference type="SUPFAM" id="SSF88874">
    <property type="entry name" value="Receptor-binding domain of short tail fibre protein gp12"/>
    <property type="match status" value="1"/>
</dbReference>
<dbReference type="STRING" id="356305.SAMN05421841_0698"/>
<dbReference type="EMBL" id="FOIU01000001">
    <property type="protein sequence ID" value="SEW02809.1"/>
    <property type="molecule type" value="Genomic_DNA"/>
</dbReference>
<evidence type="ECO:0000313" key="2">
    <source>
        <dbReference type="EMBL" id="SEW02809.1"/>
    </source>
</evidence>
<proteinExistence type="predicted"/>
<dbReference type="OrthoDB" id="9810174at2"/>
<reference evidence="3" key="1">
    <citation type="submission" date="2016-10" db="EMBL/GenBank/DDBJ databases">
        <authorList>
            <person name="Varghese N."/>
            <person name="Submissions S."/>
        </authorList>
    </citation>
    <scope>NUCLEOTIDE SEQUENCE [LARGE SCALE GENOMIC DNA]</scope>
    <source>
        <strain evidence="3">DSM 17724</strain>
    </source>
</reference>
<evidence type="ECO:0008006" key="4">
    <source>
        <dbReference type="Google" id="ProtNLM"/>
    </source>
</evidence>
<protein>
    <recommendedName>
        <fullName evidence="4">Phage Tail Collar Domain</fullName>
    </recommendedName>
</protein>
<organism evidence="2 3">
    <name type="scientific">Chryseobacterium wanjuense</name>
    <dbReference type="NCBI Taxonomy" id="356305"/>
    <lineage>
        <taxon>Bacteria</taxon>
        <taxon>Pseudomonadati</taxon>
        <taxon>Bacteroidota</taxon>
        <taxon>Flavobacteriia</taxon>
        <taxon>Flavobacteriales</taxon>
        <taxon>Weeksellaceae</taxon>
        <taxon>Chryseobacterium group</taxon>
        <taxon>Chryseobacterium</taxon>
    </lineage>
</organism>
<dbReference type="Proteomes" id="UP000199469">
    <property type="component" value="Unassembled WGS sequence"/>
</dbReference>
<name>A0A1I0NN75_9FLAO</name>
<dbReference type="AlphaFoldDB" id="A0A1I0NN75"/>
<feature type="chain" id="PRO_5011646443" description="Phage Tail Collar Domain" evidence="1">
    <location>
        <begin position="20"/>
        <end position="409"/>
    </location>
</feature>
<accession>A0A1I0NN75</accession>
<gene>
    <name evidence="2" type="ORF">SAMN05421841_0698</name>
</gene>
<dbReference type="RefSeq" id="WP_089790654.1">
    <property type="nucleotide sequence ID" value="NZ_FOIU01000001.1"/>
</dbReference>